<evidence type="ECO:0000256" key="1">
    <source>
        <dbReference type="SAM" id="Coils"/>
    </source>
</evidence>
<keyword evidence="1" id="KW-0175">Coiled coil</keyword>
<keyword evidence="3" id="KW-1185">Reference proteome</keyword>
<dbReference type="Proteomes" id="UP001194580">
    <property type="component" value="Unassembled WGS sequence"/>
</dbReference>
<dbReference type="AlphaFoldDB" id="A0AAD4DH19"/>
<dbReference type="Gene3D" id="3.80.10.10">
    <property type="entry name" value="Ribonuclease Inhibitor"/>
    <property type="match status" value="1"/>
</dbReference>
<dbReference type="InterPro" id="IPR032675">
    <property type="entry name" value="LRR_dom_sf"/>
</dbReference>
<accession>A0AAD4DH19</accession>
<protein>
    <submittedName>
        <fullName evidence="2">Uncharacterized protein</fullName>
    </submittedName>
</protein>
<sequence length="818" mass="92422">MLHYQVLQIQSRQIAQHGLQHHSQQVGIPQIINQQMTAQTQATAQVSWLIQSLAFLENQERASLQSDTQRRTHQSQNVNIQQTQERLETLQVALLQAQRLFDQQYPLSDLTVSRQTLLSTHGQALFLAERQATDFNTILESQTPLFPQEHQRIQLRVIQFLQTLETIQFHQMRLVHMEPPQPQQRQEPDVYQNPLTLLSVMERLQSSIETCSRIQAFLDSAASTTAIPWFIDTAKDEQWLVRFISRFSGLRAFGSANLILSNKEVFELIGHLWSDLRVLSLVLFKHALSQSSSHYLDLDTLLDRCPPHLESLQLSFSHQRFYYHPTSHEFTRINENTSAVGSGSVPLSKIPTLRRAFIEGEIGSTSPVQDDLPWVKFLCRCPNMQSLALASCSPNVILLIASKVKDYWPLLQEFAIFNGLNHHVTFDNQLDQNLAILLNATCQSSDLAQDDQDANIPLAAIDLSPTKSGHRFREGMKKVRFDRIIFKCQSAAIQSLFRMSNTLTHLSMRDCEFTDGFPSETLLRLLRACDRLEEVDLLPSGSHFRATMMPINAHHLVKFFSPTTPWPSAQTLRVLRVMIEGFVQVPISTTTADAGSVSSSSVAYSMTPPPATPMVATSLSLPPGPINPVFLNGGSFSSSIPSSSSSTSSTSVPMQSPLEVLYVLQREVCQVLGSFTALEELSLGVHLEMDQTGYQLPNLFQQPHCLDLILESGLNLMSGLKRLRVLNVSRMNHRIGVQELVWMKEHWPRLHTVEGLLRVANLDRYHGLGIVYEGQRSQIVPPSVLVTEEEEELREEARESENELVQWVGKNFSRLAFS</sequence>
<reference evidence="2" key="1">
    <citation type="journal article" date="2020" name="Fungal Divers.">
        <title>Resolving the Mortierellaceae phylogeny through synthesis of multi-gene phylogenetics and phylogenomics.</title>
        <authorList>
            <person name="Vandepol N."/>
            <person name="Liber J."/>
            <person name="Desiro A."/>
            <person name="Na H."/>
            <person name="Kennedy M."/>
            <person name="Barry K."/>
            <person name="Grigoriev I.V."/>
            <person name="Miller A.N."/>
            <person name="O'Donnell K."/>
            <person name="Stajich J.E."/>
            <person name="Bonito G."/>
        </authorList>
    </citation>
    <scope>NUCLEOTIDE SEQUENCE</scope>
    <source>
        <strain evidence="2">NRRL 28262</strain>
    </source>
</reference>
<gene>
    <name evidence="2" type="ORF">BGZ95_004918</name>
</gene>
<proteinExistence type="predicted"/>
<comment type="caution">
    <text evidence="2">The sequence shown here is derived from an EMBL/GenBank/DDBJ whole genome shotgun (WGS) entry which is preliminary data.</text>
</comment>
<organism evidence="2 3">
    <name type="scientific">Linnemannia exigua</name>
    <dbReference type="NCBI Taxonomy" id="604196"/>
    <lineage>
        <taxon>Eukaryota</taxon>
        <taxon>Fungi</taxon>
        <taxon>Fungi incertae sedis</taxon>
        <taxon>Mucoromycota</taxon>
        <taxon>Mortierellomycotina</taxon>
        <taxon>Mortierellomycetes</taxon>
        <taxon>Mortierellales</taxon>
        <taxon>Mortierellaceae</taxon>
        <taxon>Linnemannia</taxon>
    </lineage>
</organism>
<feature type="coiled-coil region" evidence="1">
    <location>
        <begin position="73"/>
        <end position="100"/>
    </location>
</feature>
<evidence type="ECO:0000313" key="2">
    <source>
        <dbReference type="EMBL" id="KAG0278011.1"/>
    </source>
</evidence>
<dbReference type="EMBL" id="JAAAIL010000228">
    <property type="protein sequence ID" value="KAG0278011.1"/>
    <property type="molecule type" value="Genomic_DNA"/>
</dbReference>
<evidence type="ECO:0000313" key="3">
    <source>
        <dbReference type="Proteomes" id="UP001194580"/>
    </source>
</evidence>
<feature type="coiled-coil region" evidence="1">
    <location>
        <begin position="783"/>
        <end position="810"/>
    </location>
</feature>
<name>A0AAD4DH19_9FUNG</name>